<proteinExistence type="predicted"/>
<dbReference type="Gene3D" id="1.10.10.10">
    <property type="entry name" value="Winged helix-like DNA-binding domain superfamily/Winged helix DNA-binding domain"/>
    <property type="match status" value="1"/>
</dbReference>
<evidence type="ECO:0000313" key="2">
    <source>
        <dbReference type="Proteomes" id="UP001432128"/>
    </source>
</evidence>
<name>A0AAU4K020_9NOCA</name>
<protein>
    <recommendedName>
        <fullName evidence="3">Helix-turn-helix domain-containing protein</fullName>
    </recommendedName>
</protein>
<evidence type="ECO:0008006" key="3">
    <source>
        <dbReference type="Google" id="ProtNLM"/>
    </source>
</evidence>
<gene>
    <name evidence="1" type="ORF">OG579_16965</name>
</gene>
<dbReference type="InterPro" id="IPR036388">
    <property type="entry name" value="WH-like_DNA-bd_sf"/>
</dbReference>
<dbReference type="EMBL" id="CP108021">
    <property type="protein sequence ID" value="WUM19378.1"/>
    <property type="molecule type" value="Genomic_DNA"/>
</dbReference>
<accession>A0AAU4K020</accession>
<dbReference type="PROSITE" id="PS51257">
    <property type="entry name" value="PROKAR_LIPOPROTEIN"/>
    <property type="match status" value="1"/>
</dbReference>
<dbReference type="Proteomes" id="UP001432128">
    <property type="component" value="Chromosome"/>
</dbReference>
<organism evidence="1 2">
    <name type="scientific">Williamsia herbipolensis</name>
    <dbReference type="NCBI Taxonomy" id="1603258"/>
    <lineage>
        <taxon>Bacteria</taxon>
        <taxon>Bacillati</taxon>
        <taxon>Actinomycetota</taxon>
        <taxon>Actinomycetes</taxon>
        <taxon>Mycobacteriales</taxon>
        <taxon>Nocardiaceae</taxon>
        <taxon>Williamsia</taxon>
    </lineage>
</organism>
<reference evidence="1 2" key="1">
    <citation type="submission" date="2022-10" db="EMBL/GenBank/DDBJ databases">
        <title>The complete genomes of actinobacterial strains from the NBC collection.</title>
        <authorList>
            <person name="Joergensen T.S."/>
            <person name="Alvarez Arevalo M."/>
            <person name="Sterndorff E.B."/>
            <person name="Faurdal D."/>
            <person name="Vuksanovic O."/>
            <person name="Mourched A.-S."/>
            <person name="Charusanti P."/>
            <person name="Shaw S."/>
            <person name="Blin K."/>
            <person name="Weber T."/>
        </authorList>
    </citation>
    <scope>NUCLEOTIDE SEQUENCE [LARGE SCALE GENOMIC DNA]</scope>
    <source>
        <strain evidence="1 2">NBC_00319</strain>
    </source>
</reference>
<dbReference type="RefSeq" id="WP_328856887.1">
    <property type="nucleotide sequence ID" value="NZ_CP108021.1"/>
</dbReference>
<sequence>MGDARKSRRVRGRGTEREAQALQLFLAGCTYEQIAEKVDGYSSASTVCRAITRALKRRADERDELADQALTVILEQLDGVLRGHYLRSLRGDTKAADIVLKVIDRKIRLGGYDTGPHVAVQVNQYGSHLDHELTELVAGVIDAAGDYGLPVSPELRELPEQ</sequence>
<evidence type="ECO:0000313" key="1">
    <source>
        <dbReference type="EMBL" id="WUM19378.1"/>
    </source>
</evidence>
<dbReference type="AlphaFoldDB" id="A0AAU4K020"/>
<dbReference type="KEGG" id="whr:OG579_16965"/>
<keyword evidence="2" id="KW-1185">Reference proteome</keyword>